<evidence type="ECO:0000313" key="2">
    <source>
        <dbReference type="EMBL" id="KAK5105816.1"/>
    </source>
</evidence>
<dbReference type="Pfam" id="PF06912">
    <property type="entry name" value="DUF1275"/>
    <property type="match status" value="1"/>
</dbReference>
<keyword evidence="1" id="KW-1133">Transmembrane helix</keyword>
<keyword evidence="1" id="KW-0812">Transmembrane</keyword>
<protein>
    <recommendedName>
        <fullName evidence="4">DUF1275 domain protein</fullName>
    </recommendedName>
</protein>
<sequence length="284" mass="30348">MAPSNGYGAVPNGSHAENGLLNGADAERAALLGKPERGDNAILRLRGHMTDDVSKTWGDLILLGCYVVTGLLDSSSVQVWGSFASMQTGNTIYFGLGLANPYGSNRWIRAGISVACFCIGSFFFARYHRYLGQRKRWVMVSSFTIQLLLMTAAAMIVTLGPATSTAGPVNEFIAVPIALLAFQSAGQAVTSRVLGYNGLTSVVLTSIYCDLFMDPKLLTAPPRENIERNRRAAAAVCVGFGAFLGGVWGQSRFGLPGALWTAVALKAFVTVGWLFWKADPEIPA</sequence>
<evidence type="ECO:0000256" key="1">
    <source>
        <dbReference type="SAM" id="Phobius"/>
    </source>
</evidence>
<name>A0AAN7YB88_9PEZI</name>
<reference evidence="2" key="1">
    <citation type="submission" date="2023-08" db="EMBL/GenBank/DDBJ databases">
        <title>Black Yeasts Isolated from many extreme environments.</title>
        <authorList>
            <person name="Coleine C."/>
            <person name="Stajich J.E."/>
            <person name="Selbmann L."/>
        </authorList>
    </citation>
    <scope>NUCLEOTIDE SEQUENCE</scope>
    <source>
        <strain evidence="2">CCFEE 5401</strain>
    </source>
</reference>
<dbReference type="PANTHER" id="PTHR37488:SF1">
    <property type="entry name" value="DUF1275 DOMAIN PROTEIN"/>
    <property type="match status" value="1"/>
</dbReference>
<dbReference type="Proteomes" id="UP001310890">
    <property type="component" value="Unassembled WGS sequence"/>
</dbReference>
<accession>A0AAN7YB88</accession>
<dbReference type="InterPro" id="IPR010699">
    <property type="entry name" value="DUF1275"/>
</dbReference>
<gene>
    <name evidence="2" type="ORF">LTR62_002119</name>
</gene>
<evidence type="ECO:0000313" key="3">
    <source>
        <dbReference type="Proteomes" id="UP001310890"/>
    </source>
</evidence>
<feature type="transmembrane region" description="Helical" evidence="1">
    <location>
        <begin position="232"/>
        <end position="251"/>
    </location>
</feature>
<feature type="transmembrane region" description="Helical" evidence="1">
    <location>
        <begin position="257"/>
        <end position="276"/>
    </location>
</feature>
<dbReference type="AlphaFoldDB" id="A0AAN7YB88"/>
<feature type="transmembrane region" description="Helical" evidence="1">
    <location>
        <begin position="107"/>
        <end position="125"/>
    </location>
</feature>
<dbReference type="EMBL" id="JAVRRL010000151">
    <property type="protein sequence ID" value="KAK5105816.1"/>
    <property type="molecule type" value="Genomic_DNA"/>
</dbReference>
<dbReference type="PANTHER" id="PTHR37488">
    <property type="entry name" value="DUF1275 DOMAIN-CONTAINING PROTEIN"/>
    <property type="match status" value="1"/>
</dbReference>
<comment type="caution">
    <text evidence="2">The sequence shown here is derived from an EMBL/GenBank/DDBJ whole genome shotgun (WGS) entry which is preliminary data.</text>
</comment>
<organism evidence="2 3">
    <name type="scientific">Meristemomyces frigidus</name>
    <dbReference type="NCBI Taxonomy" id="1508187"/>
    <lineage>
        <taxon>Eukaryota</taxon>
        <taxon>Fungi</taxon>
        <taxon>Dikarya</taxon>
        <taxon>Ascomycota</taxon>
        <taxon>Pezizomycotina</taxon>
        <taxon>Dothideomycetes</taxon>
        <taxon>Dothideomycetidae</taxon>
        <taxon>Mycosphaerellales</taxon>
        <taxon>Teratosphaeriaceae</taxon>
        <taxon>Meristemomyces</taxon>
    </lineage>
</organism>
<keyword evidence="1" id="KW-0472">Membrane</keyword>
<evidence type="ECO:0008006" key="4">
    <source>
        <dbReference type="Google" id="ProtNLM"/>
    </source>
</evidence>
<feature type="transmembrane region" description="Helical" evidence="1">
    <location>
        <begin position="137"/>
        <end position="159"/>
    </location>
</feature>
<proteinExistence type="predicted"/>